<feature type="compositionally biased region" description="Polar residues" evidence="3">
    <location>
        <begin position="185"/>
        <end position="197"/>
    </location>
</feature>
<dbReference type="Gene3D" id="3.90.70.10">
    <property type="entry name" value="Cysteine proteinases"/>
    <property type="match status" value="2"/>
</dbReference>
<feature type="region of interest" description="Disordered" evidence="3">
    <location>
        <begin position="454"/>
        <end position="508"/>
    </location>
</feature>
<protein>
    <recommendedName>
        <fullName evidence="2">ubiquitinyl hydrolase 1</fullName>
        <ecNumber evidence="2">3.4.19.12</ecNumber>
    </recommendedName>
</protein>
<dbReference type="Pfam" id="PF00443">
    <property type="entry name" value="UCH"/>
    <property type="match status" value="1"/>
</dbReference>
<dbReference type="EC" id="3.4.19.12" evidence="2"/>
<keyword evidence="6" id="KW-1185">Reference proteome</keyword>
<feature type="compositionally biased region" description="Polar residues" evidence="3">
    <location>
        <begin position="160"/>
        <end position="177"/>
    </location>
</feature>
<dbReference type="PANTHER" id="PTHR21646:SF104">
    <property type="entry name" value="UBIQUITIN CARBOXYL-TERMINAL HYDROLASE"/>
    <property type="match status" value="1"/>
</dbReference>
<feature type="region of interest" description="Disordered" evidence="3">
    <location>
        <begin position="133"/>
        <end position="198"/>
    </location>
</feature>
<name>A0ABN8NAH0_9CNID</name>
<evidence type="ECO:0000313" key="6">
    <source>
        <dbReference type="Proteomes" id="UP001159427"/>
    </source>
</evidence>
<dbReference type="InterPro" id="IPR001394">
    <property type="entry name" value="Peptidase_C19_UCH"/>
</dbReference>
<gene>
    <name evidence="5" type="ORF">PEVE_00041015</name>
</gene>
<dbReference type="PROSITE" id="PS50235">
    <property type="entry name" value="USP_3"/>
    <property type="match status" value="1"/>
</dbReference>
<proteinExistence type="predicted"/>
<comment type="catalytic activity">
    <reaction evidence="1">
        <text>Thiol-dependent hydrolysis of ester, thioester, amide, peptide and isopeptide bonds formed by the C-terminal Gly of ubiquitin (a 76-residue protein attached to proteins as an intracellular targeting signal).</text>
        <dbReference type="EC" id="3.4.19.12"/>
    </reaction>
</comment>
<dbReference type="InterPro" id="IPR038765">
    <property type="entry name" value="Papain-like_cys_pep_sf"/>
</dbReference>
<evidence type="ECO:0000259" key="4">
    <source>
        <dbReference type="PROSITE" id="PS50235"/>
    </source>
</evidence>
<evidence type="ECO:0000313" key="5">
    <source>
        <dbReference type="EMBL" id="CAH3045275.1"/>
    </source>
</evidence>
<dbReference type="CDD" id="cd02257">
    <property type="entry name" value="Peptidase_C19"/>
    <property type="match status" value="1"/>
</dbReference>
<comment type="caution">
    <text evidence="5">The sequence shown here is derived from an EMBL/GenBank/DDBJ whole genome shotgun (WGS) entry which is preliminary data.</text>
</comment>
<evidence type="ECO:0000256" key="3">
    <source>
        <dbReference type="SAM" id="MobiDB-lite"/>
    </source>
</evidence>
<accession>A0ABN8NAH0</accession>
<feature type="compositionally biased region" description="Polar residues" evidence="3">
    <location>
        <begin position="133"/>
        <end position="144"/>
    </location>
</feature>
<evidence type="ECO:0000256" key="1">
    <source>
        <dbReference type="ARBA" id="ARBA00000707"/>
    </source>
</evidence>
<dbReference type="Proteomes" id="UP001159427">
    <property type="component" value="Unassembled WGS sequence"/>
</dbReference>
<feature type="region of interest" description="Disordered" evidence="3">
    <location>
        <begin position="204"/>
        <end position="223"/>
    </location>
</feature>
<dbReference type="PANTHER" id="PTHR21646">
    <property type="entry name" value="UBIQUITIN CARBOXYL-TERMINAL HYDROLASE"/>
    <property type="match status" value="1"/>
</dbReference>
<dbReference type="SUPFAM" id="SSF54001">
    <property type="entry name" value="Cysteine proteinases"/>
    <property type="match status" value="1"/>
</dbReference>
<feature type="compositionally biased region" description="Low complexity" evidence="3">
    <location>
        <begin position="211"/>
        <end position="223"/>
    </location>
</feature>
<sequence>MAACVLDGEKLCEVSGNVRWSSMAQAPMSIQSGSLAVYKLSDSFYIHARTTAKRGKFLLKANKFDVVTRDSKLTLSLDTDSKASVSINLKEANPSQLRLFLDSLNGIKAYHSSLKGKLSSSSSKENKIQDIENQPCNTFNSSGSAPGVLTHQLPPRGKLVSSSPPSPQNRMTPNRPSNYFAKQMNPPSSSYNSQNKKTPFFDQTRARDNLSNTSSSGKSASSFYGRNSGNSSLFSFESFSNLGNTCYMNAILQSLLGVPPFVQDLSNKALLDRVHPHCLYRCLYNVMMCKRRSGNAEVLKNSLRKLKRTISEAATRFSGYHQHVREPQVPYPIILLVLLLYVLQDAHEFLCQVFDQLRDDVDTCNSPSPKATSKEGSGMDEELEYKCSKCEAKEAVISHNFIRLPRLLVLHLKRYEYDNLTEEQAKKQDKVNIERFIDLSMLCSSKTKPPLAFCPKSLLQMSPPKSKQKPQKRHYISEDDDDNNDFQPSPSVRRKLDHSFRNTSATRY</sequence>
<evidence type="ECO:0000256" key="2">
    <source>
        <dbReference type="ARBA" id="ARBA00012759"/>
    </source>
</evidence>
<dbReference type="InterPro" id="IPR050185">
    <property type="entry name" value="Ub_carboxyl-term_hydrolase"/>
</dbReference>
<organism evidence="5 6">
    <name type="scientific">Porites evermanni</name>
    <dbReference type="NCBI Taxonomy" id="104178"/>
    <lineage>
        <taxon>Eukaryota</taxon>
        <taxon>Metazoa</taxon>
        <taxon>Cnidaria</taxon>
        <taxon>Anthozoa</taxon>
        <taxon>Hexacorallia</taxon>
        <taxon>Scleractinia</taxon>
        <taxon>Fungiina</taxon>
        <taxon>Poritidae</taxon>
        <taxon>Porites</taxon>
    </lineage>
</organism>
<feature type="domain" description="USP" evidence="4">
    <location>
        <begin position="237"/>
        <end position="508"/>
    </location>
</feature>
<dbReference type="InterPro" id="IPR028889">
    <property type="entry name" value="USP"/>
</dbReference>
<reference evidence="5 6" key="1">
    <citation type="submission" date="2022-05" db="EMBL/GenBank/DDBJ databases">
        <authorList>
            <consortium name="Genoscope - CEA"/>
            <person name="William W."/>
        </authorList>
    </citation>
    <scope>NUCLEOTIDE SEQUENCE [LARGE SCALE GENOMIC DNA]</scope>
</reference>
<dbReference type="EMBL" id="CALNXI010000768">
    <property type="protein sequence ID" value="CAH3045275.1"/>
    <property type="molecule type" value="Genomic_DNA"/>
</dbReference>